<keyword evidence="1" id="KW-0175">Coiled coil</keyword>
<name>A0ABM8E8P5_9HYPH</name>
<sequence length="111" mass="12807">MLMHRLRLFLRSLILPVTLFCAAGAVASYFVWHGVHGQRGLKTGEEYEQKLAQLRLERDMLKLQRMQWEARIALIKGENIDADILDEETRKSLGRVHKNEVVILLPEGETP</sequence>
<keyword evidence="3" id="KW-1185">Reference proteome</keyword>
<evidence type="ECO:0000256" key="1">
    <source>
        <dbReference type="SAM" id="Coils"/>
    </source>
</evidence>
<dbReference type="EMBL" id="AP027142">
    <property type="protein sequence ID" value="BDV34348.1"/>
    <property type="molecule type" value="Genomic_DNA"/>
</dbReference>
<evidence type="ECO:0008006" key="4">
    <source>
        <dbReference type="Google" id="ProtNLM"/>
    </source>
</evidence>
<reference evidence="2 3" key="1">
    <citation type="journal article" date="2023" name="Int. J. Syst. Evol. Microbiol.">
        <title>Methylocystis iwaonis sp. nov., a type II methane-oxidizing bacterium from surface soil of a rice paddy field in Japan, and emended description of the genus Methylocystis (ex Whittenbury et al. 1970) Bowman et al. 1993.</title>
        <authorList>
            <person name="Kaise H."/>
            <person name="Sawadogo J.B."/>
            <person name="Alam M.S."/>
            <person name="Ueno C."/>
            <person name="Dianou D."/>
            <person name="Shinjo R."/>
            <person name="Asakawa S."/>
        </authorList>
    </citation>
    <scope>NUCLEOTIDE SEQUENCE [LARGE SCALE GENOMIC DNA]</scope>
    <source>
        <strain evidence="2 3">SS37A-Re</strain>
    </source>
</reference>
<evidence type="ECO:0000313" key="3">
    <source>
        <dbReference type="Proteomes" id="UP001317629"/>
    </source>
</evidence>
<gene>
    <name evidence="2" type="ORF">SS37A_18770</name>
</gene>
<accession>A0ABM8E8P5</accession>
<proteinExistence type="predicted"/>
<protein>
    <recommendedName>
        <fullName evidence="4">Septum formation initiator family protein</fullName>
    </recommendedName>
</protein>
<dbReference type="Proteomes" id="UP001317629">
    <property type="component" value="Chromosome"/>
</dbReference>
<dbReference type="InterPro" id="IPR007060">
    <property type="entry name" value="FtsL/DivIC"/>
</dbReference>
<organism evidence="2 3">
    <name type="scientific">Methylocystis iwaonis</name>
    <dbReference type="NCBI Taxonomy" id="2885079"/>
    <lineage>
        <taxon>Bacteria</taxon>
        <taxon>Pseudomonadati</taxon>
        <taxon>Pseudomonadota</taxon>
        <taxon>Alphaproteobacteria</taxon>
        <taxon>Hyphomicrobiales</taxon>
        <taxon>Methylocystaceae</taxon>
        <taxon>Methylocystis</taxon>
    </lineage>
</organism>
<feature type="coiled-coil region" evidence="1">
    <location>
        <begin position="44"/>
        <end position="71"/>
    </location>
</feature>
<dbReference type="Pfam" id="PF04977">
    <property type="entry name" value="DivIC"/>
    <property type="match status" value="1"/>
</dbReference>
<evidence type="ECO:0000313" key="2">
    <source>
        <dbReference type="EMBL" id="BDV34348.1"/>
    </source>
</evidence>